<keyword evidence="3" id="KW-1185">Reference proteome</keyword>
<dbReference type="EMBL" id="CP101527">
    <property type="protein sequence ID" value="UZW73860.1"/>
    <property type="molecule type" value="Genomic_DNA"/>
</dbReference>
<dbReference type="InterPro" id="IPR001347">
    <property type="entry name" value="SIS_dom"/>
</dbReference>
<dbReference type="InterPro" id="IPR035461">
    <property type="entry name" value="GmhA/DiaA"/>
</dbReference>
<dbReference type="GO" id="GO:1901135">
    <property type="term" value="P:carbohydrate derivative metabolic process"/>
    <property type="evidence" value="ECO:0007669"/>
    <property type="project" value="InterPro"/>
</dbReference>
<dbReference type="InterPro" id="IPR046348">
    <property type="entry name" value="SIS_dom_sf"/>
</dbReference>
<sequence length="196" mass="20975">MHPEDTARKIICDSIDSLTDVLETLPPSVTAASQLMVNCLLNDGKVVVCANGNSAPLASFLTTSLMNRHEHERPGLPAINLSSNISTITAISRDSNYNDIFSKQIRAIGQSKDTLMVLTEDGNCANAIQAIQAAHDKEMKIVALTGIDGGHLSSLLQPEDIEIRITSKSGARIQEGHLLAINTICSLIDQQIFGVG</sequence>
<dbReference type="PANTHER" id="PTHR30390">
    <property type="entry name" value="SEDOHEPTULOSE 7-PHOSPHATE ISOMERASE / DNAA INITIATOR-ASSOCIATING FACTOR FOR REPLICATION INITIATION"/>
    <property type="match status" value="1"/>
</dbReference>
<dbReference type="Pfam" id="PF13580">
    <property type="entry name" value="SIS_2"/>
    <property type="match status" value="1"/>
</dbReference>
<feature type="domain" description="SIS" evidence="1">
    <location>
        <begin position="36"/>
        <end position="194"/>
    </location>
</feature>
<dbReference type="CDD" id="cd05006">
    <property type="entry name" value="SIS_GmhA"/>
    <property type="match status" value="1"/>
</dbReference>
<evidence type="ECO:0000259" key="1">
    <source>
        <dbReference type="PROSITE" id="PS51464"/>
    </source>
</evidence>
<dbReference type="KEGG" id="asem:NNL22_12540"/>
<dbReference type="Proteomes" id="UP001164472">
    <property type="component" value="Chromosome"/>
</dbReference>
<dbReference type="AlphaFoldDB" id="A0A9E8HFU7"/>
<dbReference type="RefSeq" id="WP_251810000.1">
    <property type="nucleotide sequence ID" value="NZ_CP101527.1"/>
</dbReference>
<gene>
    <name evidence="2" type="ORF">NNL22_12540</name>
</gene>
<dbReference type="GO" id="GO:0097367">
    <property type="term" value="F:carbohydrate derivative binding"/>
    <property type="evidence" value="ECO:0007669"/>
    <property type="project" value="InterPro"/>
</dbReference>
<dbReference type="Gene3D" id="3.40.50.10490">
    <property type="entry name" value="Glucose-6-phosphate isomerase like protein, domain 1"/>
    <property type="match status" value="1"/>
</dbReference>
<dbReference type="InterPro" id="IPR050099">
    <property type="entry name" value="SIS_GmhA/DiaA_subfam"/>
</dbReference>
<protein>
    <submittedName>
        <fullName evidence="2">SIS domain-containing protein</fullName>
    </submittedName>
</protein>
<dbReference type="PANTHER" id="PTHR30390:SF6">
    <property type="entry name" value="DNAA INITIATOR-ASSOCIATING PROTEIN DIAA"/>
    <property type="match status" value="1"/>
</dbReference>
<organism evidence="2 3">
    <name type="scientific">Alkalimarinus sediminis</name>
    <dbReference type="NCBI Taxonomy" id="1632866"/>
    <lineage>
        <taxon>Bacteria</taxon>
        <taxon>Pseudomonadati</taxon>
        <taxon>Pseudomonadota</taxon>
        <taxon>Gammaproteobacteria</taxon>
        <taxon>Alteromonadales</taxon>
        <taxon>Alteromonadaceae</taxon>
        <taxon>Alkalimarinus</taxon>
    </lineage>
</organism>
<proteinExistence type="predicted"/>
<evidence type="ECO:0000313" key="3">
    <source>
        <dbReference type="Proteomes" id="UP001164472"/>
    </source>
</evidence>
<dbReference type="SUPFAM" id="SSF53697">
    <property type="entry name" value="SIS domain"/>
    <property type="match status" value="1"/>
</dbReference>
<evidence type="ECO:0000313" key="2">
    <source>
        <dbReference type="EMBL" id="UZW73860.1"/>
    </source>
</evidence>
<reference evidence="2" key="1">
    <citation type="submission" date="2022-07" db="EMBL/GenBank/DDBJ databases">
        <title>Alkalimarinus sp. nov., isolated from gut of a Alitta virens.</title>
        <authorList>
            <person name="Yang A.I."/>
            <person name="Shin N.-R."/>
        </authorList>
    </citation>
    <scope>NUCLEOTIDE SEQUENCE</scope>
    <source>
        <strain evidence="2">FA028</strain>
    </source>
</reference>
<dbReference type="PROSITE" id="PS51464">
    <property type="entry name" value="SIS"/>
    <property type="match status" value="1"/>
</dbReference>
<name>A0A9E8HFU7_9ALTE</name>
<accession>A0A9E8HFU7</accession>